<dbReference type="EMBL" id="KQ085978">
    <property type="protein sequence ID" value="KLO12413.1"/>
    <property type="molecule type" value="Genomic_DNA"/>
</dbReference>
<dbReference type="PROSITE" id="PS50837">
    <property type="entry name" value="NACHT"/>
    <property type="match status" value="1"/>
</dbReference>
<accession>A0A0H2RSL4</accession>
<organism evidence="3 4">
    <name type="scientific">Schizopora paradoxa</name>
    <dbReference type="NCBI Taxonomy" id="27342"/>
    <lineage>
        <taxon>Eukaryota</taxon>
        <taxon>Fungi</taxon>
        <taxon>Dikarya</taxon>
        <taxon>Basidiomycota</taxon>
        <taxon>Agaricomycotina</taxon>
        <taxon>Agaricomycetes</taxon>
        <taxon>Hymenochaetales</taxon>
        <taxon>Schizoporaceae</taxon>
        <taxon>Schizopora</taxon>
    </lineage>
</organism>
<protein>
    <recommendedName>
        <fullName evidence="2">NACHT domain-containing protein</fullName>
    </recommendedName>
</protein>
<dbReference type="InterPro" id="IPR056884">
    <property type="entry name" value="NPHP3-like_N"/>
</dbReference>
<evidence type="ECO:0000259" key="2">
    <source>
        <dbReference type="PROSITE" id="PS50837"/>
    </source>
</evidence>
<dbReference type="InParanoid" id="A0A0H2RSL4"/>
<gene>
    <name evidence="3" type="ORF">SCHPADRAFT_853922</name>
</gene>
<dbReference type="InterPro" id="IPR027417">
    <property type="entry name" value="P-loop_NTPase"/>
</dbReference>
<dbReference type="PANTHER" id="PTHR10039">
    <property type="entry name" value="AMELOGENIN"/>
    <property type="match status" value="1"/>
</dbReference>
<keyword evidence="4" id="KW-1185">Reference proteome</keyword>
<dbReference type="STRING" id="27342.A0A0H2RSL4"/>
<evidence type="ECO:0000313" key="4">
    <source>
        <dbReference type="Proteomes" id="UP000053477"/>
    </source>
</evidence>
<dbReference type="SUPFAM" id="SSF52540">
    <property type="entry name" value="P-loop containing nucleoside triphosphate hydrolases"/>
    <property type="match status" value="1"/>
</dbReference>
<dbReference type="InterPro" id="IPR007111">
    <property type="entry name" value="NACHT_NTPase"/>
</dbReference>
<reference evidence="3 4" key="1">
    <citation type="submission" date="2015-04" db="EMBL/GenBank/DDBJ databases">
        <title>Complete genome sequence of Schizopora paradoxa KUC8140, a cosmopolitan wood degrader in East Asia.</title>
        <authorList>
            <consortium name="DOE Joint Genome Institute"/>
            <person name="Min B."/>
            <person name="Park H."/>
            <person name="Jang Y."/>
            <person name="Kim J.-J."/>
            <person name="Kim K.H."/>
            <person name="Pangilinan J."/>
            <person name="Lipzen A."/>
            <person name="Riley R."/>
            <person name="Grigoriev I.V."/>
            <person name="Spatafora J.W."/>
            <person name="Choi I.-G."/>
        </authorList>
    </citation>
    <scope>NUCLEOTIDE SEQUENCE [LARGE SCALE GENOMIC DNA]</scope>
    <source>
        <strain evidence="3 4">KUC8140</strain>
    </source>
</reference>
<evidence type="ECO:0000256" key="1">
    <source>
        <dbReference type="ARBA" id="ARBA00022737"/>
    </source>
</evidence>
<dbReference type="Proteomes" id="UP000053477">
    <property type="component" value="Unassembled WGS sequence"/>
</dbReference>
<proteinExistence type="predicted"/>
<dbReference type="OrthoDB" id="5106486at2759"/>
<dbReference type="AlphaFoldDB" id="A0A0H2RSL4"/>
<keyword evidence="1" id="KW-0677">Repeat</keyword>
<feature type="domain" description="NACHT" evidence="2">
    <location>
        <begin position="47"/>
        <end position="193"/>
    </location>
</feature>
<feature type="non-terminal residue" evidence="3">
    <location>
        <position position="220"/>
    </location>
</feature>
<evidence type="ECO:0000313" key="3">
    <source>
        <dbReference type="EMBL" id="KLO12413.1"/>
    </source>
</evidence>
<name>A0A0H2RSL4_9AGAM</name>
<dbReference type="Gene3D" id="3.40.50.300">
    <property type="entry name" value="P-loop containing nucleotide triphosphate hydrolases"/>
    <property type="match status" value="1"/>
</dbReference>
<sequence length="220" mass="24295">MPTAKGARFDSYEVEKAGVHPCSIGTRECVLHPIRSWAISDDQSQERIFWIDGLAGIGKSTIAMTIAKWANENGILGGSFFFVRDAIQLSDPGLLFPSLAAQLARFDPEYKVALYDVLFDDPDTATANLQKQFDELIRKPLAACCIKRPILLVLDALDECAPADSMLRLLLQCDTLNQRGPELRILITSRPEAHIVHALTPKSLKSEGRAGLTKVYNIDN</sequence>
<dbReference type="PANTHER" id="PTHR10039:SF14">
    <property type="entry name" value="NACHT DOMAIN-CONTAINING PROTEIN"/>
    <property type="match status" value="1"/>
</dbReference>
<dbReference type="Pfam" id="PF24883">
    <property type="entry name" value="NPHP3_N"/>
    <property type="match status" value="1"/>
</dbReference>